<keyword evidence="4" id="KW-1185">Reference proteome</keyword>
<dbReference type="PRINTS" id="PR00081">
    <property type="entry name" value="GDHRDH"/>
</dbReference>
<dbReference type="CDD" id="cd05233">
    <property type="entry name" value="SDR_c"/>
    <property type="match status" value="1"/>
</dbReference>
<reference evidence="3 4" key="1">
    <citation type="submission" date="2018-07" db="EMBL/GenBank/DDBJ databases">
        <title>Genomic Encyclopedia of Type Strains, Phase III (KMG-III): the genomes of soil and plant-associated and newly described type strains.</title>
        <authorList>
            <person name="Whitman W."/>
        </authorList>
    </citation>
    <scope>NUCLEOTIDE SEQUENCE [LARGE SCALE GENOMIC DNA]</scope>
    <source>
        <strain evidence="3 4">CECT 7287</strain>
    </source>
</reference>
<organism evidence="3 4">
    <name type="scientific">Cohnella phaseoli</name>
    <dbReference type="NCBI Taxonomy" id="456490"/>
    <lineage>
        <taxon>Bacteria</taxon>
        <taxon>Bacillati</taxon>
        <taxon>Bacillota</taxon>
        <taxon>Bacilli</taxon>
        <taxon>Bacillales</taxon>
        <taxon>Paenibacillaceae</taxon>
        <taxon>Cohnella</taxon>
    </lineage>
</organism>
<dbReference type="GO" id="GO:0008206">
    <property type="term" value="P:bile acid metabolic process"/>
    <property type="evidence" value="ECO:0007669"/>
    <property type="project" value="UniProtKB-ARBA"/>
</dbReference>
<sequence length="276" mass="30056">MEIRFDNHVVVITGGFTGIGKATARQFLESGARVVACGIERPDQIRSEDNLSKEFDQAEYYELDVTKESEVQAFASYLEEKYGRCDVLFNNAGVLYANILHETPTEQWMRTIDINLNGIYFVSKYLLPLMIKQGRGAIVNTSSMSGLLADHTYSAYNASKGAVANLTRNMALDYAPHGIRVNAVAPGSIRTSMYLGFADRVGGLDVLDYGTGKVYPLGRPGLPEEVANAVLFLSSDKASFITGTNLLVDGGITAHTGAQHEWEEVRTLLQSKGTGG</sequence>
<keyword evidence="2" id="KW-0560">Oxidoreductase</keyword>
<dbReference type="Proteomes" id="UP000256977">
    <property type="component" value="Unassembled WGS sequence"/>
</dbReference>
<dbReference type="FunFam" id="3.40.50.720:FF:000084">
    <property type="entry name" value="Short-chain dehydrogenase reductase"/>
    <property type="match status" value="1"/>
</dbReference>
<evidence type="ECO:0000313" key="4">
    <source>
        <dbReference type="Proteomes" id="UP000256977"/>
    </source>
</evidence>
<dbReference type="PANTHER" id="PTHR24321:SF8">
    <property type="entry name" value="ESTRADIOL 17-BETA-DEHYDROGENASE 8-RELATED"/>
    <property type="match status" value="1"/>
</dbReference>
<dbReference type="GO" id="GO:0016491">
    <property type="term" value="F:oxidoreductase activity"/>
    <property type="evidence" value="ECO:0007669"/>
    <property type="project" value="UniProtKB-KW"/>
</dbReference>
<dbReference type="RefSeq" id="WP_181917805.1">
    <property type="nucleotide sequence ID" value="NZ_QRDZ01000016.1"/>
</dbReference>
<name>A0A3D9JMJ5_9BACL</name>
<comment type="caution">
    <text evidence="3">The sequence shown here is derived from an EMBL/GenBank/DDBJ whole genome shotgun (WGS) entry which is preliminary data.</text>
</comment>
<evidence type="ECO:0000256" key="1">
    <source>
        <dbReference type="ARBA" id="ARBA00006484"/>
    </source>
</evidence>
<dbReference type="NCBIfam" id="NF005559">
    <property type="entry name" value="PRK07231.1"/>
    <property type="match status" value="1"/>
</dbReference>
<gene>
    <name evidence="3" type="ORF">DFP98_11642</name>
</gene>
<dbReference type="PRINTS" id="PR00080">
    <property type="entry name" value="SDRFAMILY"/>
</dbReference>
<dbReference type="Gene3D" id="3.40.50.720">
    <property type="entry name" value="NAD(P)-binding Rossmann-like Domain"/>
    <property type="match status" value="1"/>
</dbReference>
<dbReference type="SUPFAM" id="SSF51735">
    <property type="entry name" value="NAD(P)-binding Rossmann-fold domains"/>
    <property type="match status" value="1"/>
</dbReference>
<evidence type="ECO:0000256" key="2">
    <source>
        <dbReference type="ARBA" id="ARBA00023002"/>
    </source>
</evidence>
<dbReference type="InterPro" id="IPR036291">
    <property type="entry name" value="NAD(P)-bd_dom_sf"/>
</dbReference>
<dbReference type="InterPro" id="IPR002347">
    <property type="entry name" value="SDR_fam"/>
</dbReference>
<dbReference type="EMBL" id="QRDZ01000016">
    <property type="protein sequence ID" value="RED75240.1"/>
    <property type="molecule type" value="Genomic_DNA"/>
</dbReference>
<comment type="similarity">
    <text evidence="1">Belongs to the short-chain dehydrogenases/reductases (SDR) family.</text>
</comment>
<dbReference type="Pfam" id="PF13561">
    <property type="entry name" value="adh_short_C2"/>
    <property type="match status" value="1"/>
</dbReference>
<dbReference type="PROSITE" id="PS00061">
    <property type="entry name" value="ADH_SHORT"/>
    <property type="match status" value="1"/>
</dbReference>
<dbReference type="InterPro" id="IPR020904">
    <property type="entry name" value="Sc_DH/Rdtase_CS"/>
</dbReference>
<dbReference type="PANTHER" id="PTHR24321">
    <property type="entry name" value="DEHYDROGENASES, SHORT CHAIN"/>
    <property type="match status" value="1"/>
</dbReference>
<protein>
    <submittedName>
        <fullName evidence="3">NAD(P)-dependent dehydrogenase (Short-subunit alcohol dehydrogenase family)</fullName>
    </submittedName>
</protein>
<dbReference type="AlphaFoldDB" id="A0A3D9JMJ5"/>
<evidence type="ECO:0000313" key="3">
    <source>
        <dbReference type="EMBL" id="RED75240.1"/>
    </source>
</evidence>
<accession>A0A3D9JMJ5</accession>
<proteinExistence type="inferred from homology"/>